<reference evidence="1 2" key="1">
    <citation type="submission" date="2016-09" db="EMBL/GenBank/DDBJ databases">
        <title>Lactic acid bacteria from MAP meat Genome sequencing and assembly.</title>
        <authorList>
            <person name="Behr J."/>
            <person name="Hilgarth M."/>
            <person name="Vogel R.F."/>
        </authorList>
    </citation>
    <scope>NUCLEOTIDE SEQUENCE [LARGE SCALE GENOMIC DNA]</scope>
    <source>
        <strain evidence="1 2">TMW21615</strain>
    </source>
</reference>
<evidence type="ECO:0000313" key="1">
    <source>
        <dbReference type="EMBL" id="QDJ28132.1"/>
    </source>
</evidence>
<accession>A0A7L4WG79</accession>
<dbReference type="EMBL" id="CP017195">
    <property type="protein sequence ID" value="QDJ28132.1"/>
    <property type="molecule type" value="Genomic_DNA"/>
</dbReference>
<dbReference type="Proteomes" id="UP000516280">
    <property type="component" value="Chromosome"/>
</dbReference>
<dbReference type="KEGG" id="lpaa:BHS01_06140"/>
<name>A0A7L4WG79_9LACT</name>
<sequence length="106" mass="10983">MPSIFIEMKDEEMMYVDGGGFVGVNIRVSKATGKRGAETCGILAAGAVAYPLYLMSVGLGPAAAVASTIIAGSTRALVVNAVKSGRFTIPVGVDIPFMSWSRTVVI</sequence>
<dbReference type="AlphaFoldDB" id="A0A7L4WG79"/>
<proteinExistence type="predicted"/>
<protein>
    <submittedName>
        <fullName evidence="1">Uncharacterized protein</fullName>
    </submittedName>
</protein>
<organism evidence="1 2">
    <name type="scientific">Pseudolactococcus paracarnosus</name>
    <dbReference type="NCBI Taxonomy" id="2749962"/>
    <lineage>
        <taxon>Bacteria</taxon>
        <taxon>Bacillati</taxon>
        <taxon>Bacillota</taxon>
        <taxon>Bacilli</taxon>
        <taxon>Lactobacillales</taxon>
        <taxon>Streptococcaceae</taxon>
        <taxon>Pseudolactococcus</taxon>
    </lineage>
</organism>
<evidence type="ECO:0000313" key="2">
    <source>
        <dbReference type="Proteomes" id="UP000516280"/>
    </source>
</evidence>
<gene>
    <name evidence="1" type="ORF">BHS01_06140</name>
</gene>